<protein>
    <submittedName>
        <fullName evidence="1">Uncharacterized protein</fullName>
    </submittedName>
</protein>
<dbReference type="Proteomes" id="UP001217089">
    <property type="component" value="Unassembled WGS sequence"/>
</dbReference>
<reference evidence="1 2" key="1">
    <citation type="submission" date="2022-12" db="EMBL/GenBank/DDBJ databases">
        <title>Chromosome-level genome of Tegillarca granosa.</title>
        <authorList>
            <person name="Kim J."/>
        </authorList>
    </citation>
    <scope>NUCLEOTIDE SEQUENCE [LARGE SCALE GENOMIC DNA]</scope>
    <source>
        <strain evidence="1">Teg-2019</strain>
        <tissue evidence="1">Adductor muscle</tissue>
    </source>
</reference>
<evidence type="ECO:0000313" key="2">
    <source>
        <dbReference type="Proteomes" id="UP001217089"/>
    </source>
</evidence>
<name>A0ABQ9FIB9_TEGGR</name>
<gene>
    <name evidence="1" type="ORF">KUTeg_006306</name>
</gene>
<sequence>MRCFTVVYLPKVVVSLHQKIIMPLPVSGLTISPLYYEYVQICTKCVRCKSCGATTPGSSNAATWTVV</sequence>
<keyword evidence="2" id="KW-1185">Reference proteome</keyword>
<dbReference type="EMBL" id="JARBDR010000328">
    <property type="protein sequence ID" value="KAJ8316292.1"/>
    <property type="molecule type" value="Genomic_DNA"/>
</dbReference>
<evidence type="ECO:0000313" key="1">
    <source>
        <dbReference type="EMBL" id="KAJ8316292.1"/>
    </source>
</evidence>
<proteinExistence type="predicted"/>
<organism evidence="1 2">
    <name type="scientific">Tegillarca granosa</name>
    <name type="common">Malaysian cockle</name>
    <name type="synonym">Anadara granosa</name>
    <dbReference type="NCBI Taxonomy" id="220873"/>
    <lineage>
        <taxon>Eukaryota</taxon>
        <taxon>Metazoa</taxon>
        <taxon>Spiralia</taxon>
        <taxon>Lophotrochozoa</taxon>
        <taxon>Mollusca</taxon>
        <taxon>Bivalvia</taxon>
        <taxon>Autobranchia</taxon>
        <taxon>Pteriomorphia</taxon>
        <taxon>Arcoida</taxon>
        <taxon>Arcoidea</taxon>
        <taxon>Arcidae</taxon>
        <taxon>Tegillarca</taxon>
    </lineage>
</organism>
<comment type="caution">
    <text evidence="1">The sequence shown here is derived from an EMBL/GenBank/DDBJ whole genome shotgun (WGS) entry which is preliminary data.</text>
</comment>
<accession>A0ABQ9FIB9</accession>